<dbReference type="InterPro" id="IPR011527">
    <property type="entry name" value="ABC1_TM_dom"/>
</dbReference>
<feature type="transmembrane region" description="Helical" evidence="9">
    <location>
        <begin position="52"/>
        <end position="76"/>
    </location>
</feature>
<evidence type="ECO:0000256" key="3">
    <source>
        <dbReference type="ARBA" id="ARBA00022475"/>
    </source>
</evidence>
<dbReference type="InterPro" id="IPR003593">
    <property type="entry name" value="AAA+_ATPase"/>
</dbReference>
<dbReference type="GO" id="GO:0016887">
    <property type="term" value="F:ATP hydrolysis activity"/>
    <property type="evidence" value="ECO:0007669"/>
    <property type="project" value="InterPro"/>
</dbReference>
<dbReference type="PANTHER" id="PTHR43394:SF1">
    <property type="entry name" value="ATP-BINDING CASSETTE SUB-FAMILY B MEMBER 10, MITOCHONDRIAL"/>
    <property type="match status" value="1"/>
</dbReference>
<dbReference type="EMBL" id="PIUK01000082">
    <property type="protein sequence ID" value="MBY6276461.1"/>
    <property type="molecule type" value="Genomic_DNA"/>
</dbReference>
<gene>
    <name evidence="12" type="ORF">CWE10_09645</name>
</gene>
<evidence type="ECO:0000259" key="10">
    <source>
        <dbReference type="PROSITE" id="PS50893"/>
    </source>
</evidence>
<dbReference type="PROSITE" id="PS50893">
    <property type="entry name" value="ABC_TRANSPORTER_2"/>
    <property type="match status" value="1"/>
</dbReference>
<feature type="transmembrane region" description="Helical" evidence="9">
    <location>
        <begin position="125"/>
        <end position="149"/>
    </location>
</feature>
<dbReference type="Gene3D" id="1.20.1560.10">
    <property type="entry name" value="ABC transporter type 1, transmembrane domain"/>
    <property type="match status" value="1"/>
</dbReference>
<dbReference type="SUPFAM" id="SSF90123">
    <property type="entry name" value="ABC transporter transmembrane region"/>
    <property type="match status" value="1"/>
</dbReference>
<dbReference type="GO" id="GO:0005524">
    <property type="term" value="F:ATP binding"/>
    <property type="evidence" value="ECO:0007669"/>
    <property type="project" value="UniProtKB-KW"/>
</dbReference>
<dbReference type="InterPro" id="IPR027417">
    <property type="entry name" value="P-loop_NTPase"/>
</dbReference>
<dbReference type="SMART" id="SM00382">
    <property type="entry name" value="AAA"/>
    <property type="match status" value="1"/>
</dbReference>
<keyword evidence="8 9" id="KW-0472">Membrane</keyword>
<dbReference type="GO" id="GO:0005886">
    <property type="term" value="C:plasma membrane"/>
    <property type="evidence" value="ECO:0007669"/>
    <property type="project" value="UniProtKB-SubCell"/>
</dbReference>
<dbReference type="InterPro" id="IPR017871">
    <property type="entry name" value="ABC_transporter-like_CS"/>
</dbReference>
<evidence type="ECO:0000256" key="9">
    <source>
        <dbReference type="SAM" id="Phobius"/>
    </source>
</evidence>
<keyword evidence="5" id="KW-0547">Nucleotide-binding</keyword>
<feature type="domain" description="ABC transmembrane type-1" evidence="11">
    <location>
        <begin position="16"/>
        <end position="298"/>
    </location>
</feature>
<dbReference type="Pfam" id="PF00005">
    <property type="entry name" value="ABC_tran"/>
    <property type="match status" value="1"/>
</dbReference>
<dbReference type="InterPro" id="IPR036640">
    <property type="entry name" value="ABC1_TM_sf"/>
</dbReference>
<evidence type="ECO:0000313" key="13">
    <source>
        <dbReference type="Proteomes" id="UP000732377"/>
    </source>
</evidence>
<dbReference type="RefSeq" id="WP_273379495.1">
    <property type="nucleotide sequence ID" value="NZ_PIUK01000082.1"/>
</dbReference>
<reference evidence="12" key="1">
    <citation type="submission" date="2017-11" db="EMBL/GenBank/DDBJ databases">
        <title>Three new genomes from thermophilic consortium.</title>
        <authorList>
            <person name="Quaggio R."/>
            <person name="Amgarten D."/>
            <person name="Setubal J.C."/>
        </authorList>
    </citation>
    <scope>NUCLEOTIDE SEQUENCE</scope>
    <source>
        <strain evidence="12">ZCTH01-B2</strain>
    </source>
</reference>
<name>A0A953IA64_SYMTR</name>
<feature type="transmembrane region" description="Helical" evidence="9">
    <location>
        <begin position="278"/>
        <end position="296"/>
    </location>
</feature>
<keyword evidence="2" id="KW-0813">Transport</keyword>
<evidence type="ECO:0000256" key="6">
    <source>
        <dbReference type="ARBA" id="ARBA00022840"/>
    </source>
</evidence>
<feature type="transmembrane region" description="Helical" evidence="9">
    <location>
        <begin position="155"/>
        <end position="178"/>
    </location>
</feature>
<dbReference type="InterPro" id="IPR003439">
    <property type="entry name" value="ABC_transporter-like_ATP-bd"/>
</dbReference>
<dbReference type="SUPFAM" id="SSF52540">
    <property type="entry name" value="P-loop containing nucleoside triphosphate hydrolases"/>
    <property type="match status" value="1"/>
</dbReference>
<dbReference type="PANTHER" id="PTHR43394">
    <property type="entry name" value="ATP-DEPENDENT PERMEASE MDL1, MITOCHONDRIAL"/>
    <property type="match status" value="1"/>
</dbReference>
<keyword evidence="4 9" id="KW-0812">Transmembrane</keyword>
<evidence type="ECO:0000256" key="4">
    <source>
        <dbReference type="ARBA" id="ARBA00022692"/>
    </source>
</evidence>
<dbReference type="FunFam" id="3.40.50.300:FF:000854">
    <property type="entry name" value="Multidrug ABC transporter ATP-binding protein"/>
    <property type="match status" value="1"/>
</dbReference>
<evidence type="ECO:0000256" key="5">
    <source>
        <dbReference type="ARBA" id="ARBA00022741"/>
    </source>
</evidence>
<keyword evidence="7 9" id="KW-1133">Transmembrane helix</keyword>
<dbReference type="Proteomes" id="UP000732377">
    <property type="component" value="Unassembled WGS sequence"/>
</dbReference>
<dbReference type="PROSITE" id="PS50929">
    <property type="entry name" value="ABC_TM1F"/>
    <property type="match status" value="1"/>
</dbReference>
<proteinExistence type="predicted"/>
<dbReference type="FunFam" id="1.20.1560.10:FF:000040">
    <property type="entry name" value="Multidrug ABC transporter ATP-binding protein"/>
    <property type="match status" value="1"/>
</dbReference>
<accession>A0A953IA64</accession>
<dbReference type="AlphaFoldDB" id="A0A953IA64"/>
<dbReference type="Pfam" id="PF00664">
    <property type="entry name" value="ABC_membrane"/>
    <property type="match status" value="1"/>
</dbReference>
<sequence>MVKLLRFLKPYSALVAATFLLVFLQAVAELYLPTLMSDIVDVGVVNGDTGYILRVGGWMLLVALGGAVVAVLASYCSSRVAMGMGRDLRQAVFRHAQGFSLHEFDRLGTATLITRTTNDILQVPNLIIVGLRMMLFAPMMGIGSVVMALSKDRTLSLIIVVALPVLGAAVGAAAVKAIPMFQAMQKKIDRLNRVVREGLTGIRVIRAFNRTDYEQERFVDANRDLTETAIRVNRLMGTLMPTLMLIMNLTAIAVVWFGGLRIDAGRMEVGDLMAFIQYVMHIMFSTMMLSMMFIMLPRASASAARINEVLELQPSVTDPPEPYSPGTVRGEVEFRNVTYRYPGAERPALEGISFRARPGEVTAIIGGTGAGKTTLVNLIPRFYDVQEGAVLVDGVDVRQWRLRDLRAGIGYVPQRAMLFSGTIAANIRFGNEDASDEEVARAAAIAQAEGFIAEMKDGYDTAIAQGGTNVSGGQKQRLTIARALVRKPAIYIFDDNFSALDFKTDARLRAALKPETARSTVILVAQRVSTVMDADRIIVLDQGRVAGIGTHRELLQSCEVYREIVASQLAEEELA</sequence>
<feature type="domain" description="ABC transporter" evidence="10">
    <location>
        <begin position="332"/>
        <end position="567"/>
    </location>
</feature>
<protein>
    <submittedName>
        <fullName evidence="12">Multidrug ABC transporter ATP-binding protein</fullName>
    </submittedName>
</protein>
<evidence type="ECO:0000256" key="2">
    <source>
        <dbReference type="ARBA" id="ARBA00022448"/>
    </source>
</evidence>
<comment type="subcellular location">
    <subcellularLocation>
        <location evidence="1">Cell membrane</location>
        <topology evidence="1">Multi-pass membrane protein</topology>
    </subcellularLocation>
</comment>
<comment type="caution">
    <text evidence="12">The sequence shown here is derived from an EMBL/GenBank/DDBJ whole genome shotgun (WGS) entry which is preliminary data.</text>
</comment>
<dbReference type="CDD" id="cd18548">
    <property type="entry name" value="ABC_6TM_Tm287_like"/>
    <property type="match status" value="1"/>
</dbReference>
<dbReference type="Gene3D" id="3.40.50.300">
    <property type="entry name" value="P-loop containing nucleotide triphosphate hydrolases"/>
    <property type="match status" value="1"/>
</dbReference>
<feature type="transmembrane region" description="Helical" evidence="9">
    <location>
        <begin position="239"/>
        <end position="258"/>
    </location>
</feature>
<keyword evidence="3" id="KW-1003">Cell membrane</keyword>
<organism evidence="12 13">
    <name type="scientific">Symbiobacterium thermophilum</name>
    <dbReference type="NCBI Taxonomy" id="2734"/>
    <lineage>
        <taxon>Bacteria</taxon>
        <taxon>Bacillati</taxon>
        <taxon>Bacillota</taxon>
        <taxon>Clostridia</taxon>
        <taxon>Eubacteriales</taxon>
        <taxon>Symbiobacteriaceae</taxon>
        <taxon>Symbiobacterium</taxon>
    </lineage>
</organism>
<dbReference type="PROSITE" id="PS00211">
    <property type="entry name" value="ABC_TRANSPORTER_1"/>
    <property type="match status" value="1"/>
</dbReference>
<dbReference type="GO" id="GO:0015421">
    <property type="term" value="F:ABC-type oligopeptide transporter activity"/>
    <property type="evidence" value="ECO:0007669"/>
    <property type="project" value="TreeGrafter"/>
</dbReference>
<evidence type="ECO:0000256" key="7">
    <source>
        <dbReference type="ARBA" id="ARBA00022989"/>
    </source>
</evidence>
<evidence type="ECO:0000256" key="1">
    <source>
        <dbReference type="ARBA" id="ARBA00004651"/>
    </source>
</evidence>
<evidence type="ECO:0000256" key="8">
    <source>
        <dbReference type="ARBA" id="ARBA00023136"/>
    </source>
</evidence>
<keyword evidence="6 12" id="KW-0067">ATP-binding</keyword>
<evidence type="ECO:0000313" key="12">
    <source>
        <dbReference type="EMBL" id="MBY6276461.1"/>
    </source>
</evidence>
<dbReference type="InterPro" id="IPR039421">
    <property type="entry name" value="Type_1_exporter"/>
</dbReference>
<evidence type="ECO:0000259" key="11">
    <source>
        <dbReference type="PROSITE" id="PS50929"/>
    </source>
</evidence>